<dbReference type="EMBL" id="CP032050">
    <property type="protein sequence ID" value="AYN67546.1"/>
    <property type="molecule type" value="Genomic_DNA"/>
</dbReference>
<dbReference type="KEGG" id="emar:D1013_09310"/>
<feature type="domain" description="Conjugative transposon TraM C-terminal" evidence="2">
    <location>
        <begin position="182"/>
        <end position="310"/>
    </location>
</feature>
<keyword evidence="1" id="KW-0472">Membrane</keyword>
<keyword evidence="1" id="KW-1133">Transmembrane helix</keyword>
<evidence type="ECO:0000313" key="3">
    <source>
        <dbReference type="EMBL" id="AYN67546.1"/>
    </source>
</evidence>
<evidence type="ECO:0000259" key="2">
    <source>
        <dbReference type="Pfam" id="PF12508"/>
    </source>
</evidence>
<gene>
    <name evidence="3" type="primary">traM</name>
    <name evidence="3" type="ORF">D1013_09310</name>
</gene>
<keyword evidence="4" id="KW-1185">Reference proteome</keyword>
<evidence type="ECO:0000313" key="4">
    <source>
        <dbReference type="Proteomes" id="UP000276309"/>
    </source>
</evidence>
<dbReference type="Pfam" id="PF12508">
    <property type="entry name" value="Transposon_TraM"/>
    <property type="match status" value="1"/>
</dbReference>
<dbReference type="InterPro" id="IPR055407">
    <property type="entry name" value="TraM_C"/>
</dbReference>
<dbReference type="Proteomes" id="UP000276309">
    <property type="component" value="Chromosome"/>
</dbReference>
<sequence>MMRLDKKRVVFYLGLATVLLFIGGYYYSNVKNEGKEMSNSTEVLTPKLVDEQKQYESKLEAIEELKEPRIKNVPSLYPEHMVDEKGYINPDYIQYEKHRLIDSIYNQSLFQSERKIATDTNSSILLRKNNDTMIQNTPSNNNSKDINVAGQELGLEHQLFFSSNPRILVEKGLSNDTEKIIVRVDGNQKIRKNYRLKMRLVKDAIIDGEIVEKNTPIYGFISFKPNRVIVDINKINHRSVELKAYDFQDGSEGIYVENQIKEEVTNEIIGDMVDDFNIAGVPPVNSLKKVFQRNHRAIKVLVLDNYQFLLGPSR</sequence>
<name>A0A3G2L5Q2_9FLAO</name>
<keyword evidence="1" id="KW-0812">Transmembrane</keyword>
<protein>
    <submittedName>
        <fullName evidence="3">Conjugative transposon protein TraM</fullName>
    </submittedName>
</protein>
<evidence type="ECO:0000256" key="1">
    <source>
        <dbReference type="SAM" id="Phobius"/>
    </source>
</evidence>
<organism evidence="3 4">
    <name type="scientific">Euzebyella marina</name>
    <dbReference type="NCBI Taxonomy" id="1761453"/>
    <lineage>
        <taxon>Bacteria</taxon>
        <taxon>Pseudomonadati</taxon>
        <taxon>Bacteroidota</taxon>
        <taxon>Flavobacteriia</taxon>
        <taxon>Flavobacteriales</taxon>
        <taxon>Flavobacteriaceae</taxon>
        <taxon>Euzebyella</taxon>
    </lineage>
</organism>
<feature type="transmembrane region" description="Helical" evidence="1">
    <location>
        <begin position="9"/>
        <end position="27"/>
    </location>
</feature>
<proteinExistence type="predicted"/>
<dbReference type="AlphaFoldDB" id="A0A3G2L5Q2"/>
<dbReference type="RefSeq" id="WP_121848562.1">
    <property type="nucleotide sequence ID" value="NZ_CP032050.1"/>
</dbReference>
<reference evidence="3 4" key="1">
    <citation type="submission" date="2018-08" db="EMBL/GenBank/DDBJ databases">
        <title>The reduced genetic potential of extracellular carbohydrate catabolism in Euzebyella marina RN62, a Flavobacteriia bacterium isolated from the hadal water.</title>
        <authorList>
            <person name="Xue C."/>
        </authorList>
    </citation>
    <scope>NUCLEOTIDE SEQUENCE [LARGE SCALE GENOMIC DNA]</scope>
    <source>
        <strain evidence="3 4">RN62</strain>
    </source>
</reference>
<dbReference type="OrthoDB" id="1409065at2"/>
<accession>A0A3G2L5Q2</accession>